<dbReference type="Pfam" id="PF00083">
    <property type="entry name" value="Sugar_tr"/>
    <property type="match status" value="1"/>
</dbReference>
<protein>
    <submittedName>
        <fullName evidence="8">Organic cation transporter protein-like</fullName>
    </submittedName>
</protein>
<sequence>MGRRPVLMGALFLTGVSGIGAAFSPSFTVFVAFRFLIAMGAATAVSVSFCLVTEVIGTNVRSTVCTVLGFNWTFGALILAGLAWLLRDWFYLQLAMSILCFPSVLACWFLPESPRWLLTHGYLERAEEVIHKAASLNGIAVRHIHDAIKKIKEVSDIEKQTMAKKMVNILDLVKTPAMRKRSLIMFGVWFVDSCVFYAIALGTTDLGGNPFVNFSAVAVVDFPAGVACIFILRHFGRRTPIMASLMTVALACLISAALPEDPNWIRILLAMLGKCGIYSAFLITYVWTAELFPTVIRSLGLSTSSMSARLGSITSPFLGHLGKLTHRSVPFVVCGSLPLVVGVTVLFLPECHHHMMDTIEEVEGHRNDIENSSYPPPVMKNEIEEVDPLTVQML</sequence>
<keyword evidence="7" id="KW-1185">Reference proteome</keyword>
<dbReference type="PANTHER" id="PTHR24064">
    <property type="entry name" value="SOLUTE CARRIER FAMILY 22 MEMBER"/>
    <property type="match status" value="1"/>
</dbReference>
<evidence type="ECO:0000256" key="1">
    <source>
        <dbReference type="ARBA" id="ARBA00004141"/>
    </source>
</evidence>
<evidence type="ECO:0000259" key="6">
    <source>
        <dbReference type="PROSITE" id="PS50850"/>
    </source>
</evidence>
<feature type="transmembrane region" description="Helical" evidence="5">
    <location>
        <begin position="239"/>
        <end position="258"/>
    </location>
</feature>
<comment type="subcellular location">
    <subcellularLocation>
        <location evidence="1">Membrane</location>
        <topology evidence="1">Multi-pass membrane protein</topology>
    </subcellularLocation>
</comment>
<feature type="transmembrane region" description="Helical" evidence="5">
    <location>
        <begin position="330"/>
        <end position="348"/>
    </location>
</feature>
<organism evidence="7 8">
    <name type="scientific">Limulus polyphemus</name>
    <name type="common">Atlantic horseshoe crab</name>
    <dbReference type="NCBI Taxonomy" id="6850"/>
    <lineage>
        <taxon>Eukaryota</taxon>
        <taxon>Metazoa</taxon>
        <taxon>Ecdysozoa</taxon>
        <taxon>Arthropoda</taxon>
        <taxon>Chelicerata</taxon>
        <taxon>Merostomata</taxon>
        <taxon>Xiphosura</taxon>
        <taxon>Limulidae</taxon>
        <taxon>Limulus</taxon>
    </lineage>
</organism>
<dbReference type="SUPFAM" id="SSF103473">
    <property type="entry name" value="MFS general substrate transporter"/>
    <property type="match status" value="1"/>
</dbReference>
<dbReference type="Gene3D" id="1.20.1250.20">
    <property type="entry name" value="MFS general substrate transporter like domains"/>
    <property type="match status" value="1"/>
</dbReference>
<evidence type="ECO:0000313" key="8">
    <source>
        <dbReference type="RefSeq" id="XP_022239854.1"/>
    </source>
</evidence>
<dbReference type="InterPro" id="IPR005828">
    <property type="entry name" value="MFS_sugar_transport-like"/>
</dbReference>
<gene>
    <name evidence="8" type="primary">LOC106458026</name>
</gene>
<dbReference type="RefSeq" id="XP_022239854.1">
    <property type="nucleotide sequence ID" value="XM_022384146.1"/>
</dbReference>
<feature type="transmembrane region" description="Helical" evidence="5">
    <location>
        <begin position="183"/>
        <end position="200"/>
    </location>
</feature>
<feature type="transmembrane region" description="Helical" evidence="5">
    <location>
        <begin position="31"/>
        <end position="52"/>
    </location>
</feature>
<feature type="transmembrane region" description="Helical" evidence="5">
    <location>
        <begin position="212"/>
        <end position="232"/>
    </location>
</feature>
<feature type="domain" description="Major facilitator superfamily (MFS) profile" evidence="6">
    <location>
        <begin position="1"/>
        <end position="353"/>
    </location>
</feature>
<feature type="transmembrane region" description="Helical" evidence="5">
    <location>
        <begin position="90"/>
        <end position="110"/>
    </location>
</feature>
<evidence type="ECO:0000256" key="3">
    <source>
        <dbReference type="ARBA" id="ARBA00022989"/>
    </source>
</evidence>
<evidence type="ECO:0000256" key="5">
    <source>
        <dbReference type="SAM" id="Phobius"/>
    </source>
</evidence>
<evidence type="ECO:0000313" key="7">
    <source>
        <dbReference type="Proteomes" id="UP000694941"/>
    </source>
</evidence>
<dbReference type="InterPro" id="IPR020846">
    <property type="entry name" value="MFS_dom"/>
</dbReference>
<dbReference type="PROSITE" id="PS50850">
    <property type="entry name" value="MFS"/>
    <property type="match status" value="1"/>
</dbReference>
<name>A0ABM1S899_LIMPO</name>
<dbReference type="Proteomes" id="UP000694941">
    <property type="component" value="Unplaced"/>
</dbReference>
<reference evidence="8" key="1">
    <citation type="submission" date="2025-08" db="UniProtKB">
        <authorList>
            <consortium name="RefSeq"/>
        </authorList>
    </citation>
    <scope>IDENTIFICATION</scope>
    <source>
        <tissue evidence="8">Muscle</tissue>
    </source>
</reference>
<feature type="transmembrane region" description="Helical" evidence="5">
    <location>
        <begin position="264"/>
        <end position="287"/>
    </location>
</feature>
<keyword evidence="2 5" id="KW-0812">Transmembrane</keyword>
<feature type="transmembrane region" description="Helical" evidence="5">
    <location>
        <begin position="64"/>
        <end position="84"/>
    </location>
</feature>
<dbReference type="InterPro" id="IPR036259">
    <property type="entry name" value="MFS_trans_sf"/>
</dbReference>
<accession>A0ABM1S899</accession>
<proteinExistence type="predicted"/>
<evidence type="ECO:0000256" key="2">
    <source>
        <dbReference type="ARBA" id="ARBA00022692"/>
    </source>
</evidence>
<keyword evidence="4 5" id="KW-0472">Membrane</keyword>
<evidence type="ECO:0000256" key="4">
    <source>
        <dbReference type="ARBA" id="ARBA00023136"/>
    </source>
</evidence>
<dbReference type="GeneID" id="106458026"/>
<keyword evidence="3 5" id="KW-1133">Transmembrane helix</keyword>